<keyword evidence="15" id="KW-1185">Reference proteome</keyword>
<dbReference type="GO" id="GO:0030867">
    <property type="term" value="C:rough endoplasmic reticulum membrane"/>
    <property type="evidence" value="ECO:0007669"/>
    <property type="project" value="UniProtKB-SubCell"/>
</dbReference>
<evidence type="ECO:0000313" key="17">
    <source>
        <dbReference type="WBParaSite" id="Smp_347670.2"/>
    </source>
</evidence>
<keyword evidence="11" id="KW-0539">Nucleus</keyword>
<evidence type="ECO:0000256" key="4">
    <source>
        <dbReference type="ARBA" id="ARBA00021882"/>
    </source>
</evidence>
<evidence type="ECO:0000313" key="15">
    <source>
        <dbReference type="Proteomes" id="UP000008854"/>
    </source>
</evidence>
<keyword evidence="8 14" id="KW-1133">Transmembrane helix</keyword>
<keyword evidence="10" id="KW-0325">Glycoprotein</keyword>
<sequence length="913" mass="104194">MPTRRKNVDLNRLKRSCKRSKVFELLSLAYVQYLLVFIIWGVLFVVNRSTDMKFEYFWPVWLSVCSIHDSLKFQGLQYTIVFIIILITVDLMCFFLVPVSWVYTFGSVYVWIYILRHTDQGLCFLTLSLCFVFIYFEFSLYSKATKSTHSICVFRPFAAHSIGYSVVCVGFSVKRYLDINYRDFKRMNVRRQNYMHFRILYEALPPSSVNDNAYVQHSLDYFHKDSLEVHEVALSNDFSSDFSSRSVFILFRFGQSCFDRLARWTFSYFRSIDKQYLDFDSRTARFNHSSTTIVNGVISNTYVTDAGRRRTIQCLDSSPSGSQIGRRYTTENPVNLYPNSKPTVNGCVPKQSNSGKPVRERGAKEDPVTRLESNVRRLRSELQSMRGLETQLRNQLNSLQHDDHLNRLSLSNQRQENEGISSRISKLTNKCRTERINLNTIEQNLGEEVRLRQLVEAQLTEIGVIPVRSFVGSNNPNSVFSNSTEKSIPTSMSLIQASSNNDSSSNPNVLILQPSESEKIMGNYCCRLRQLLESKIYALRLTVKYRENLTLASKMHHSGQLVSECLTNTNLKVVDTSNYDSSVHQYDSQSLSCRLQSGHFITKDVYCCILNSNVENLHNVAMISQHTSTNNHRHAFLENCFNLANEKRERLANKLRTENWQKQELLTLYHTSVREITELNKTLKQRDLQILELTMKIEQLECLPKSTSRCNPVSQAGYIATTAALTEPLSDSVDDPTKFCLDDRQFPSNKQRDVSSLLSTYNIGQLFTNTSTNTLGNMLIHSASVKHDNSGSDNTVLQTSRLCASAIPSITSFTDFASYNYPAIYAHTTNHYKDKQNLIFTGPVTSTFHTNLSSSCLLTSRICSSFSSSSSSSSNMSCAVHADVQTLNNYKESSVITSISSSCPIVHQRHHLK</sequence>
<dbReference type="Pfam" id="PF09726">
    <property type="entry name" value="Macoilin"/>
    <property type="match status" value="2"/>
</dbReference>
<evidence type="ECO:0000256" key="12">
    <source>
        <dbReference type="ARBA" id="ARBA00031129"/>
    </source>
</evidence>
<reference evidence="15" key="1">
    <citation type="journal article" date="2012" name="PLoS Negl. Trop. Dis.">
        <title>A systematically improved high quality genome and transcriptome of the human blood fluke Schistosoma mansoni.</title>
        <authorList>
            <person name="Protasio A.V."/>
            <person name="Tsai I.J."/>
            <person name="Babbage A."/>
            <person name="Nichol S."/>
            <person name="Hunt M."/>
            <person name="Aslett M.A."/>
            <person name="De Silva N."/>
            <person name="Velarde G.S."/>
            <person name="Anderson T.J."/>
            <person name="Clark R.C."/>
            <person name="Davidson C."/>
            <person name="Dillon G.P."/>
            <person name="Holroyd N.E."/>
            <person name="LoVerde P.T."/>
            <person name="Lloyd C."/>
            <person name="McQuillan J."/>
            <person name="Oliveira G."/>
            <person name="Otto T.D."/>
            <person name="Parker-Manuel S.J."/>
            <person name="Quail M.A."/>
            <person name="Wilson R.A."/>
            <person name="Zerlotini A."/>
            <person name="Dunne D.W."/>
            <person name="Berriman M."/>
        </authorList>
    </citation>
    <scope>NUCLEOTIDE SEQUENCE [LARGE SCALE GENOMIC DNA]</scope>
    <source>
        <strain evidence="15">Puerto Rican</strain>
    </source>
</reference>
<dbReference type="Proteomes" id="UP000008854">
    <property type="component" value="Unassembled WGS sequence"/>
</dbReference>
<accession>A0A5K4FEJ9</accession>
<evidence type="ECO:0000256" key="1">
    <source>
        <dbReference type="ARBA" id="ARBA00003440"/>
    </source>
</evidence>
<evidence type="ECO:0000256" key="3">
    <source>
        <dbReference type="ARBA" id="ARBA00004269"/>
    </source>
</evidence>
<name>A0A5K4FFP9_SCHMA</name>
<evidence type="ECO:0000256" key="13">
    <source>
        <dbReference type="SAM" id="MobiDB-lite"/>
    </source>
</evidence>
<protein>
    <recommendedName>
        <fullName evidence="4">Macoilin</fullName>
    </recommendedName>
    <alternativeName>
        <fullName evidence="12">Transmembrane protein 57</fullName>
    </alternativeName>
</protein>
<evidence type="ECO:0000256" key="6">
    <source>
        <dbReference type="ARBA" id="ARBA00022692"/>
    </source>
</evidence>
<accession>A0A5K4FFP9</accession>
<dbReference type="InterPro" id="IPR019130">
    <property type="entry name" value="Macoilin"/>
</dbReference>
<evidence type="ECO:0000256" key="14">
    <source>
        <dbReference type="SAM" id="Phobius"/>
    </source>
</evidence>
<keyword evidence="9 14" id="KW-0472">Membrane</keyword>
<dbReference type="PANTHER" id="PTHR47464">
    <property type="entry name" value="MACOILIN"/>
    <property type="match status" value="1"/>
</dbReference>
<dbReference type="WBParaSite" id="Smp_347670.2">
    <property type="protein sequence ID" value="Smp_347670.2"/>
    <property type="gene ID" value="Smp_347670"/>
</dbReference>
<proteinExistence type="predicted"/>
<dbReference type="AlphaFoldDB" id="A0A5K4FFP9"/>
<evidence type="ECO:0000256" key="2">
    <source>
        <dbReference type="ARBA" id="ARBA00004232"/>
    </source>
</evidence>
<feature type="transmembrane region" description="Helical" evidence="14">
    <location>
        <begin position="122"/>
        <end position="141"/>
    </location>
</feature>
<dbReference type="PANTHER" id="PTHR47464:SF2">
    <property type="entry name" value="MACOILIN"/>
    <property type="match status" value="1"/>
</dbReference>
<feature type="region of interest" description="Disordered" evidence="13">
    <location>
        <begin position="340"/>
        <end position="370"/>
    </location>
</feature>
<comment type="subcellular location">
    <subcellularLocation>
        <location evidence="2">Nucleus membrane</location>
        <topology evidence="2">Multi-pass membrane protein</topology>
    </subcellularLocation>
    <subcellularLocation>
        <location evidence="3">Rough endoplasmic reticulum membrane</location>
        <topology evidence="3">Multi-pass membrane protein</topology>
    </subcellularLocation>
</comment>
<feature type="transmembrane region" description="Helical" evidence="14">
    <location>
        <begin position="21"/>
        <end position="46"/>
    </location>
</feature>
<dbReference type="WBParaSite" id="Smp_347670.1">
    <property type="protein sequence ID" value="Smp_347670.1"/>
    <property type="gene ID" value="Smp_347670"/>
</dbReference>
<keyword evidence="7" id="KW-0256">Endoplasmic reticulum</keyword>
<evidence type="ECO:0000313" key="16">
    <source>
        <dbReference type="WBParaSite" id="Smp_347670.1"/>
    </source>
</evidence>
<evidence type="ECO:0000256" key="11">
    <source>
        <dbReference type="ARBA" id="ARBA00023242"/>
    </source>
</evidence>
<organism evidence="17">
    <name type="scientific">Schistosoma mansoni</name>
    <name type="common">Blood fluke</name>
    <dbReference type="NCBI Taxonomy" id="6183"/>
    <lineage>
        <taxon>Eukaryota</taxon>
        <taxon>Metazoa</taxon>
        <taxon>Spiralia</taxon>
        <taxon>Lophotrochozoa</taxon>
        <taxon>Platyhelminthes</taxon>
        <taxon>Trematoda</taxon>
        <taxon>Digenea</taxon>
        <taxon>Strigeidida</taxon>
        <taxon>Schistosomatoidea</taxon>
        <taxon>Schistosomatidae</taxon>
        <taxon>Schistosoma</taxon>
    </lineage>
</organism>
<evidence type="ECO:0000256" key="5">
    <source>
        <dbReference type="ARBA" id="ARBA00022553"/>
    </source>
</evidence>
<feature type="transmembrane region" description="Helical" evidence="14">
    <location>
        <begin position="80"/>
        <end position="110"/>
    </location>
</feature>
<keyword evidence="5" id="KW-0597">Phosphoprotein</keyword>
<reference evidence="16 17" key="2">
    <citation type="submission" date="2019-11" db="UniProtKB">
        <authorList>
            <consortium name="WormBaseParasite"/>
        </authorList>
    </citation>
    <scope>IDENTIFICATION</scope>
    <source>
        <strain evidence="16 17">Puerto Rican</strain>
    </source>
</reference>
<dbReference type="FunCoup" id="A0A5K4FFP9">
    <property type="interactions" value="1386"/>
</dbReference>
<evidence type="ECO:0000256" key="8">
    <source>
        <dbReference type="ARBA" id="ARBA00022989"/>
    </source>
</evidence>
<dbReference type="InParanoid" id="A0A5K4FFP9"/>
<keyword evidence="6 14" id="KW-0812">Transmembrane</keyword>
<evidence type="ECO:0000256" key="10">
    <source>
        <dbReference type="ARBA" id="ARBA00023180"/>
    </source>
</evidence>
<feature type="compositionally biased region" description="Basic and acidic residues" evidence="13">
    <location>
        <begin position="357"/>
        <end position="370"/>
    </location>
</feature>
<dbReference type="GO" id="GO:0023041">
    <property type="term" value="P:neuronal signal transduction"/>
    <property type="evidence" value="ECO:0007669"/>
    <property type="project" value="InterPro"/>
</dbReference>
<evidence type="ECO:0000256" key="9">
    <source>
        <dbReference type="ARBA" id="ARBA00023136"/>
    </source>
</evidence>
<comment type="function">
    <text evidence="1">Plays a role in the regulation of neuronal activity.</text>
</comment>
<dbReference type="GO" id="GO:0031965">
    <property type="term" value="C:nuclear membrane"/>
    <property type="evidence" value="ECO:0007669"/>
    <property type="project" value="UniProtKB-SubCell"/>
</dbReference>
<evidence type="ECO:0000256" key="7">
    <source>
        <dbReference type="ARBA" id="ARBA00022824"/>
    </source>
</evidence>